<proteinExistence type="predicted"/>
<evidence type="ECO:0000256" key="1">
    <source>
        <dbReference type="SAM" id="Phobius"/>
    </source>
</evidence>
<keyword evidence="1" id="KW-1133">Transmembrane helix</keyword>
<dbReference type="Proteomes" id="UP001055439">
    <property type="component" value="Chromosome 4"/>
</dbReference>
<keyword evidence="4" id="KW-1185">Reference proteome</keyword>
<accession>A0A9E7FHG2</accession>
<dbReference type="OrthoDB" id="10532471at2759"/>
<evidence type="ECO:0000256" key="2">
    <source>
        <dbReference type="SAM" id="SignalP"/>
    </source>
</evidence>
<dbReference type="EMBL" id="CP097506">
    <property type="protein sequence ID" value="URD95197.1"/>
    <property type="molecule type" value="Genomic_DNA"/>
</dbReference>
<dbReference type="PANTHER" id="PTHR35094:SF7">
    <property type="entry name" value="LEUCINE-RICH REPEAT EXTENSIN-LIKE PROTEIN 2"/>
    <property type="match status" value="1"/>
</dbReference>
<organism evidence="3 4">
    <name type="scientific">Musa troglodytarum</name>
    <name type="common">fe'i banana</name>
    <dbReference type="NCBI Taxonomy" id="320322"/>
    <lineage>
        <taxon>Eukaryota</taxon>
        <taxon>Viridiplantae</taxon>
        <taxon>Streptophyta</taxon>
        <taxon>Embryophyta</taxon>
        <taxon>Tracheophyta</taxon>
        <taxon>Spermatophyta</taxon>
        <taxon>Magnoliopsida</taxon>
        <taxon>Liliopsida</taxon>
        <taxon>Zingiberales</taxon>
        <taxon>Musaceae</taxon>
        <taxon>Musa</taxon>
    </lineage>
</organism>
<evidence type="ECO:0000313" key="3">
    <source>
        <dbReference type="EMBL" id="URD95197.1"/>
    </source>
</evidence>
<keyword evidence="1" id="KW-0472">Membrane</keyword>
<reference evidence="3" key="1">
    <citation type="submission" date="2022-05" db="EMBL/GenBank/DDBJ databases">
        <title>The Musa troglodytarum L. genome provides insights into the mechanism of non-climacteric behaviour and enrichment of carotenoids.</title>
        <authorList>
            <person name="Wang J."/>
        </authorList>
    </citation>
    <scope>NUCLEOTIDE SEQUENCE</scope>
    <source>
        <tissue evidence="3">Leaf</tissue>
    </source>
</reference>
<feature type="transmembrane region" description="Helical" evidence="1">
    <location>
        <begin position="107"/>
        <end position="127"/>
    </location>
</feature>
<keyword evidence="1" id="KW-0812">Transmembrane</keyword>
<evidence type="ECO:0000313" key="4">
    <source>
        <dbReference type="Proteomes" id="UP001055439"/>
    </source>
</evidence>
<keyword evidence="2" id="KW-0732">Signal</keyword>
<name>A0A9E7FHG2_9LILI</name>
<dbReference type="AlphaFoldDB" id="A0A9E7FHG2"/>
<sequence length="128" mass="13692">MQRGNPNSPPPRIKSMLVVVSMMASMVAGRSATVERDVGSDTQVKCTCYPCGCAQSPPPPPPPPPPKWPVPYCPPPPSVPYLYIVGAPGNLYPFDTANFPSSSCRSYAGLTPVFVLSGLVALSMLWWL</sequence>
<feature type="signal peptide" evidence="2">
    <location>
        <begin position="1"/>
        <end position="29"/>
    </location>
</feature>
<feature type="chain" id="PRO_5039264588" evidence="2">
    <location>
        <begin position="30"/>
        <end position="128"/>
    </location>
</feature>
<gene>
    <name evidence="3" type="ORF">MUK42_31315</name>
</gene>
<protein>
    <submittedName>
        <fullName evidence="3">Uncharacterized protein</fullName>
    </submittedName>
</protein>
<dbReference type="PANTHER" id="PTHR35094">
    <property type="entry name" value="LEUCINE-RICH REPEAT EXTENSIN-LIKE PROTEIN 2"/>
    <property type="match status" value="1"/>
</dbReference>